<gene>
    <name evidence="1" type="ORF">Kpho02_30710</name>
</gene>
<evidence type="ECO:0008006" key="3">
    <source>
        <dbReference type="Google" id="ProtNLM"/>
    </source>
</evidence>
<protein>
    <recommendedName>
        <fullName evidence="3">Gfo/Idh/MocA-like oxidoreductase N-terminal domain-containing protein</fullName>
    </recommendedName>
</protein>
<organism evidence="1 2">
    <name type="scientific">Kitasatospora phosalacinea</name>
    <dbReference type="NCBI Taxonomy" id="2065"/>
    <lineage>
        <taxon>Bacteria</taxon>
        <taxon>Bacillati</taxon>
        <taxon>Actinomycetota</taxon>
        <taxon>Actinomycetes</taxon>
        <taxon>Kitasatosporales</taxon>
        <taxon>Streptomycetaceae</taxon>
        <taxon>Kitasatospora</taxon>
    </lineage>
</organism>
<comment type="caution">
    <text evidence="1">The sequence shown here is derived from an EMBL/GenBank/DDBJ whole genome shotgun (WGS) entry which is preliminary data.</text>
</comment>
<evidence type="ECO:0000313" key="2">
    <source>
        <dbReference type="Proteomes" id="UP001165041"/>
    </source>
</evidence>
<dbReference type="Proteomes" id="UP001165041">
    <property type="component" value="Unassembled WGS sequence"/>
</dbReference>
<dbReference type="Gene3D" id="3.40.50.720">
    <property type="entry name" value="NAD(P)-binding Rossmann-like Domain"/>
    <property type="match status" value="1"/>
</dbReference>
<dbReference type="EMBL" id="BSSA01000009">
    <property type="protein sequence ID" value="GLW70772.1"/>
    <property type="molecule type" value="Genomic_DNA"/>
</dbReference>
<dbReference type="SUPFAM" id="SSF51735">
    <property type="entry name" value="NAD(P)-binding Rossmann-fold domains"/>
    <property type="match status" value="1"/>
</dbReference>
<dbReference type="AlphaFoldDB" id="A0A9W6V304"/>
<reference evidence="1" key="1">
    <citation type="submission" date="2023-02" db="EMBL/GenBank/DDBJ databases">
        <title>Kitasatospora phosalacinea NBRC 14627.</title>
        <authorList>
            <person name="Ichikawa N."/>
            <person name="Sato H."/>
            <person name="Tonouchi N."/>
        </authorList>
    </citation>
    <scope>NUCLEOTIDE SEQUENCE</scope>
    <source>
        <strain evidence="1">NBRC 14627</strain>
    </source>
</reference>
<name>A0A9W6V304_9ACTN</name>
<sequence>MDIVVVGAGKAGSLHYRAYSQLARAGRLDRGRIAFVDPARRPGPELAELLRRDGLDPQVHGSRDELPPAAKESVIVDLCLPSRILAPQLIEWWEAGYRRFLIEKPFTVAPEHAAGVRRALADSSAVLVRNYLYSKVHAEVRGLIGLYDLDPVLCVTNFSKDRLGDNLRGRGAADAGQPTVYEVEMPHQLYIGADLVGEPEELEYAEDRDPTSAPDGTPLRLGEGVLVGRSVRGAAFVHYSNLHHPAVVRSLDVFTRGGLSIHATYAPICEEFADIKAGVMLCRGATVLGKRLFTADDNMLGMVSAAHARLSDPEPARVDPEEVLRASELIRTAVASAPLRRPAAAAGRTDLLQEWVGQSFALGLESGAGQAFLAYLERRQRARLAGVLPALDPAFPVPVPVTGTGPGAGRRAAPEVLVG</sequence>
<proteinExistence type="predicted"/>
<accession>A0A9W6V304</accession>
<dbReference type="InterPro" id="IPR036291">
    <property type="entry name" value="NAD(P)-bd_dom_sf"/>
</dbReference>
<evidence type="ECO:0000313" key="1">
    <source>
        <dbReference type="EMBL" id="GLW70772.1"/>
    </source>
</evidence>
<dbReference type="RefSeq" id="WP_285736592.1">
    <property type="nucleotide sequence ID" value="NZ_BSSA01000009.1"/>
</dbReference>
<dbReference type="Gene3D" id="3.30.360.10">
    <property type="entry name" value="Dihydrodipicolinate Reductase, domain 2"/>
    <property type="match status" value="1"/>
</dbReference>